<evidence type="ECO:0000313" key="1">
    <source>
        <dbReference type="EMBL" id="KAG8180617.1"/>
    </source>
</evidence>
<name>A0AAV6U952_9ARAC</name>
<protein>
    <submittedName>
        <fullName evidence="1">Uncharacterized protein</fullName>
    </submittedName>
</protein>
<accession>A0AAV6U952</accession>
<sequence>MPGSGVCDPNTEIWSHQDDAVYPKRIPTPPDAFEKWISSSDAPAHESFLLSRDYRRPLRATTKNLSHVSQDCYIIAEANFGRLFFLPRFET</sequence>
<dbReference type="Proteomes" id="UP000827092">
    <property type="component" value="Unassembled WGS sequence"/>
</dbReference>
<comment type="caution">
    <text evidence="1">The sequence shown here is derived from an EMBL/GenBank/DDBJ whole genome shotgun (WGS) entry which is preliminary data.</text>
</comment>
<dbReference type="EMBL" id="JAFNEN010000559">
    <property type="protein sequence ID" value="KAG8180617.1"/>
    <property type="molecule type" value="Genomic_DNA"/>
</dbReference>
<gene>
    <name evidence="1" type="ORF">JTE90_018235</name>
</gene>
<keyword evidence="2" id="KW-1185">Reference proteome</keyword>
<reference evidence="1 2" key="1">
    <citation type="journal article" date="2022" name="Nat. Ecol. Evol.">
        <title>A masculinizing supergene underlies an exaggerated male reproductive morph in a spider.</title>
        <authorList>
            <person name="Hendrickx F."/>
            <person name="De Corte Z."/>
            <person name="Sonet G."/>
            <person name="Van Belleghem S.M."/>
            <person name="Kostlbacher S."/>
            <person name="Vangestel C."/>
        </authorList>
    </citation>
    <scope>NUCLEOTIDE SEQUENCE [LARGE SCALE GENOMIC DNA]</scope>
    <source>
        <strain evidence="1">W744_W776</strain>
    </source>
</reference>
<evidence type="ECO:0000313" key="2">
    <source>
        <dbReference type="Proteomes" id="UP000827092"/>
    </source>
</evidence>
<dbReference type="AlphaFoldDB" id="A0AAV6U952"/>
<proteinExistence type="predicted"/>
<organism evidence="1 2">
    <name type="scientific">Oedothorax gibbosus</name>
    <dbReference type="NCBI Taxonomy" id="931172"/>
    <lineage>
        <taxon>Eukaryota</taxon>
        <taxon>Metazoa</taxon>
        <taxon>Ecdysozoa</taxon>
        <taxon>Arthropoda</taxon>
        <taxon>Chelicerata</taxon>
        <taxon>Arachnida</taxon>
        <taxon>Araneae</taxon>
        <taxon>Araneomorphae</taxon>
        <taxon>Entelegynae</taxon>
        <taxon>Araneoidea</taxon>
        <taxon>Linyphiidae</taxon>
        <taxon>Erigoninae</taxon>
        <taxon>Oedothorax</taxon>
    </lineage>
</organism>